<reference evidence="1 2" key="1">
    <citation type="journal article" date="2016" name="Nat. Commun.">
        <title>Thousands of microbial genomes shed light on interconnected biogeochemical processes in an aquifer system.</title>
        <authorList>
            <person name="Anantharaman K."/>
            <person name="Brown C.T."/>
            <person name="Hug L.A."/>
            <person name="Sharon I."/>
            <person name="Castelle C.J."/>
            <person name="Probst A.J."/>
            <person name="Thomas B.C."/>
            <person name="Singh A."/>
            <person name="Wilkins M.J."/>
            <person name="Karaoz U."/>
            <person name="Brodie E.L."/>
            <person name="Williams K.H."/>
            <person name="Hubbard S.S."/>
            <person name="Banfield J.F."/>
        </authorList>
    </citation>
    <scope>NUCLEOTIDE SEQUENCE [LARGE SCALE GENOMIC DNA]</scope>
</reference>
<proteinExistence type="predicted"/>
<comment type="caution">
    <text evidence="1">The sequence shown here is derived from an EMBL/GenBank/DDBJ whole genome shotgun (WGS) entry which is preliminary data.</text>
</comment>
<sequence>MHESLERKPGKIGKRLRILAGVAVIGAANTPVPKAEAFHQQQTLEAHEQFNAQREAEAFLEKIATMPFRQRSTPSALTEMQFNNLARSLEQKVPYFSILDPESLMAPAAPGGATTSIARERAKQVLLPLLNTLDTKIKLGEPGTLEGRRKNNLSILQEVLEKMAVSE</sequence>
<dbReference type="Proteomes" id="UP000178587">
    <property type="component" value="Unassembled WGS sequence"/>
</dbReference>
<dbReference type="AlphaFoldDB" id="A0A1F6EJ21"/>
<protein>
    <submittedName>
        <fullName evidence="1">Uncharacterized protein</fullName>
    </submittedName>
</protein>
<accession>A0A1F6EJ21</accession>
<dbReference type="EMBL" id="MFLU01000016">
    <property type="protein sequence ID" value="OGG73629.1"/>
    <property type="molecule type" value="Genomic_DNA"/>
</dbReference>
<name>A0A1F6EJ21_9BACT</name>
<evidence type="ECO:0000313" key="2">
    <source>
        <dbReference type="Proteomes" id="UP000178587"/>
    </source>
</evidence>
<evidence type="ECO:0000313" key="1">
    <source>
        <dbReference type="EMBL" id="OGG73629.1"/>
    </source>
</evidence>
<organism evidence="1 2">
    <name type="scientific">Candidatus Kaiserbacteria bacterium RIFCSPLOWO2_01_FULL_50_24</name>
    <dbReference type="NCBI Taxonomy" id="1798507"/>
    <lineage>
        <taxon>Bacteria</taxon>
        <taxon>Candidatus Kaiseribacteriota</taxon>
    </lineage>
</organism>
<gene>
    <name evidence="1" type="ORF">A3A34_03060</name>
</gene>